<keyword evidence="3" id="KW-1185">Reference proteome</keyword>
<dbReference type="EMBL" id="CAUYUJ010019431">
    <property type="protein sequence ID" value="CAK0891128.1"/>
    <property type="molecule type" value="Genomic_DNA"/>
</dbReference>
<accession>A0ABN9WW81</accession>
<name>A0ABN9WW81_9DINO</name>
<feature type="region of interest" description="Disordered" evidence="1">
    <location>
        <begin position="127"/>
        <end position="169"/>
    </location>
</feature>
<feature type="region of interest" description="Disordered" evidence="1">
    <location>
        <begin position="1"/>
        <end position="22"/>
    </location>
</feature>
<feature type="region of interest" description="Disordered" evidence="1">
    <location>
        <begin position="38"/>
        <end position="61"/>
    </location>
</feature>
<evidence type="ECO:0000313" key="3">
    <source>
        <dbReference type="Proteomes" id="UP001189429"/>
    </source>
</evidence>
<proteinExistence type="predicted"/>
<gene>
    <name evidence="2" type="ORF">PCOR1329_LOCUS71157</name>
</gene>
<feature type="compositionally biased region" description="Basic residues" evidence="1">
    <location>
        <begin position="160"/>
        <end position="169"/>
    </location>
</feature>
<feature type="compositionally biased region" description="Basic and acidic residues" evidence="1">
    <location>
        <begin position="1"/>
        <end position="17"/>
    </location>
</feature>
<comment type="caution">
    <text evidence="2">The sequence shown here is derived from an EMBL/GenBank/DDBJ whole genome shotgun (WGS) entry which is preliminary data.</text>
</comment>
<protein>
    <submittedName>
        <fullName evidence="2">Uncharacterized protein</fullName>
    </submittedName>
</protein>
<reference evidence="2" key="1">
    <citation type="submission" date="2023-10" db="EMBL/GenBank/DDBJ databases">
        <authorList>
            <person name="Chen Y."/>
            <person name="Shah S."/>
            <person name="Dougan E. K."/>
            <person name="Thang M."/>
            <person name="Chan C."/>
        </authorList>
    </citation>
    <scope>NUCLEOTIDE SEQUENCE [LARGE SCALE GENOMIC DNA]</scope>
</reference>
<dbReference type="Proteomes" id="UP001189429">
    <property type="component" value="Unassembled WGS sequence"/>
</dbReference>
<organism evidence="2 3">
    <name type="scientific">Prorocentrum cordatum</name>
    <dbReference type="NCBI Taxonomy" id="2364126"/>
    <lineage>
        <taxon>Eukaryota</taxon>
        <taxon>Sar</taxon>
        <taxon>Alveolata</taxon>
        <taxon>Dinophyceae</taxon>
        <taxon>Prorocentrales</taxon>
        <taxon>Prorocentraceae</taxon>
        <taxon>Prorocentrum</taxon>
    </lineage>
</organism>
<evidence type="ECO:0000313" key="2">
    <source>
        <dbReference type="EMBL" id="CAK0891128.1"/>
    </source>
</evidence>
<evidence type="ECO:0000256" key="1">
    <source>
        <dbReference type="SAM" id="MobiDB-lite"/>
    </source>
</evidence>
<sequence>MHETTRRGRRSLRERAARARTPGCMHRQALRVKLAVDDVPRPCSSPPRPWRRRGARPAQEARVCQSSLRARLHARACWSDATDLHRRPHTEERPRRRALAVRTDGAACATREFAQLAQVWRPRTAASRLEYNQPEGTHGRGGAEGADRRPSLRGAPAAARRQKKTRRVRERLHGAELVVQAVSFESEML</sequence>